<dbReference type="Pfam" id="PF04662">
    <property type="entry name" value="Luteo_PO"/>
    <property type="match status" value="1"/>
</dbReference>
<protein>
    <submittedName>
        <fullName evidence="5">P0 protein</fullName>
    </submittedName>
</protein>
<keyword evidence="2" id="KW-0945">Host-virus interaction</keyword>
<name>A0AA51UD93_9VIRU</name>
<dbReference type="GO" id="GO:0016032">
    <property type="term" value="P:viral process"/>
    <property type="evidence" value="ECO:0007669"/>
    <property type="project" value="InterPro"/>
</dbReference>
<evidence type="ECO:0000256" key="3">
    <source>
        <dbReference type="ARBA" id="ARBA00022632"/>
    </source>
</evidence>
<proteinExistence type="predicted"/>
<evidence type="ECO:0000256" key="1">
    <source>
        <dbReference type="ARBA" id="ARBA00022463"/>
    </source>
</evidence>
<keyword evidence="3" id="KW-1090">Inhibition of host innate immune response by virus</keyword>
<evidence type="ECO:0000256" key="4">
    <source>
        <dbReference type="ARBA" id="ARBA00023280"/>
    </source>
</evidence>
<dbReference type="GO" id="GO:0052170">
    <property type="term" value="P:symbiont-mediated suppression of host innate immune response"/>
    <property type="evidence" value="ECO:0007669"/>
    <property type="project" value="UniProtKB-KW"/>
</dbReference>
<keyword evidence="4" id="KW-0899">Viral immunoevasion</keyword>
<evidence type="ECO:0000313" key="5">
    <source>
        <dbReference type="EMBL" id="WMV94192.1"/>
    </source>
</evidence>
<sequence>MNFELTNGSFLKVSVTRNLSYKERLLNVAVFLSQYVNLFQQNVTSKNLLCSICSLLPYLLCSRDPFQQWGPPLYHGRKEYKRASRLALYCGAAVAPNIRGTAAATISLQTQRNIEGARSRVQRDSASVMANNIKRLQTPLFQGAAQFGKFLRVWTSHCEGVAKRSFKRLIVGRNIHMELVNLGHVLLDLLSGHNIHDARRLHRLALCFHNIYGESFSLDVIRLAHLPRKMHIQSGEDYLHGSQIQKELC</sequence>
<organism evidence="5">
    <name type="scientific">Pepper vein yellows virus 10</name>
    <dbReference type="NCBI Taxonomy" id="3073889"/>
    <lineage>
        <taxon>Viruses</taxon>
        <taxon>Riboviria</taxon>
        <taxon>Orthornavirae</taxon>
        <taxon>Pisuviricota</taxon>
        <taxon>Pisoniviricetes</taxon>
        <taxon>Sobelivirales</taxon>
        <taxon>Solemoviridae</taxon>
        <taxon>Polerovirus</taxon>
    </lineage>
</organism>
<dbReference type="InterPro" id="IPR006755">
    <property type="entry name" value="Virus_P0"/>
</dbReference>
<reference evidence="5" key="1">
    <citation type="submission" date="2023-06" db="EMBL/GenBank/DDBJ databases">
        <title>Detection of genomic variation in pepper vein yellows viruses in Australia, including a new putative variant, PeVYV-10.</title>
        <authorList>
            <person name="Filardo F."/>
            <person name="Nurulita S."/>
            <person name="Jones L."/>
            <person name="Gambley C."/>
            <person name="Bond S."/>
            <person name="Sharman M."/>
            <person name="Campbell P."/>
        </authorList>
    </citation>
    <scope>NUCLEOTIDE SEQUENCE</scope>
    <source>
        <strain evidence="5">5357</strain>
    </source>
</reference>
<dbReference type="EMBL" id="OR225495">
    <property type="protein sequence ID" value="WMV94192.1"/>
    <property type="molecule type" value="Genomic_RNA"/>
</dbReference>
<evidence type="ECO:0000256" key="2">
    <source>
        <dbReference type="ARBA" id="ARBA00022581"/>
    </source>
</evidence>
<accession>A0AA51UD93</accession>
<keyword evidence="1" id="KW-0941">Suppressor of RNA silencing</keyword>